<accession>A7AXA0</accession>
<name>A7AXA0_BABBO</name>
<proteinExistence type="predicted"/>
<dbReference type="PROSITE" id="PS00028">
    <property type="entry name" value="ZINC_FINGER_C2H2_1"/>
    <property type="match status" value="1"/>
</dbReference>
<reference evidence="4" key="3">
    <citation type="journal article" date="2021" name="Int. J. Parasitol.">
        <title>Comparative analysis of gene expression between Babesia bovis blood stages and kinetes allowed by improved genome annotation.</title>
        <authorList>
            <person name="Ueti M.W."/>
            <person name="Johnson W.C."/>
            <person name="Kappmeyer L.S."/>
            <person name="Herndon D.R."/>
            <person name="Mousel M.R."/>
            <person name="Reif K.E."/>
            <person name="Taus N.S."/>
            <person name="Ifeonu O.O."/>
            <person name="Silva J.C."/>
            <person name="Suarez C.E."/>
            <person name="Brayton K.A."/>
        </authorList>
    </citation>
    <scope>NUCLEOTIDE SEQUENCE [LARGE SCALE GENOMIC DNA]</scope>
</reference>
<dbReference type="InParanoid" id="A7AXA0"/>
<sequence>MAQHGSAPISSSLYMTKRAKLSDALSKFTNCGTVAIGSGDQGDGFLGSSYPSQEPIPQYSSEDRDARKALVEVALRRMRISPLEGDDDESSSIPYNPVEEGIKYFSRQNELRNIKNHLDIDAAVSAPHVRHPPLLGNLDDMFSLIDMDNRSYATSVMSRRIPIGPNGTEGYVGPLTYNDIAVLLILAQKLQDTNAFDNNLEMNIEMSSSMWKQTGKVSNVVAPQVIMSLFEGRSAQCTMCGLRFSSNEVRHRHALLHDDKRRDVLWSAVDEWVANPDSTNFMRGGQRELFTLQRMHALLLSVEDSQSVNIQWLRGLLLPRKALVSTKSDAPMDTDSGDIDESPDEMDTGHVKIDGNHCLWSWGTMTDCSEFPPPMAQQVAIGAIGVACSMSFLIETSHKACFNISRFMDETPFVAHFSDITRMTCALCYDPLDVVFSVRYNSLVYSDTVCFKIDKRYMDKGFQDEQVNCRMLLATKGLGSSNDLFMVMRKLAGITLLKSDLRSPLDTACTDWSLNHDVSILEDKGIIPYSRTVVPPKDRLIEQLFNNWLGPFSTPGSNFNAPNSLMYTHRACMRFIINAHVRRANELLVGNPASKYIRPLKVV</sequence>
<evidence type="ECO:0000259" key="2">
    <source>
        <dbReference type="PROSITE" id="PS50157"/>
    </source>
</evidence>
<reference evidence="4" key="2">
    <citation type="journal article" date="2020" name="Data Brief">
        <title>Transcriptome dataset of Babesia bovis life stages within vertebrate and invertebrate hosts.</title>
        <authorList>
            <person name="Ueti M.W."/>
            <person name="Johnson W.C."/>
            <person name="Kappmeyer L.S."/>
            <person name="Herndon D.R."/>
            <person name="Mousel M.R."/>
            <person name="Reif K.E."/>
            <person name="Taus N.S."/>
            <person name="Ifeonu O.O."/>
            <person name="Silva J.C."/>
            <person name="Suarez C.E."/>
            <person name="Brayton K.A."/>
        </authorList>
    </citation>
    <scope>NUCLEOTIDE SEQUENCE [LARGE SCALE GENOMIC DNA]</scope>
</reference>
<dbReference type="EMBL" id="AAXT01000006">
    <property type="protein sequence ID" value="EDO05173.1"/>
    <property type="molecule type" value="Genomic_DNA"/>
</dbReference>
<dbReference type="OMA" id="LWSWGTM"/>
<protein>
    <recommendedName>
        <fullName evidence="2">C2H2-type domain-containing protein</fullName>
    </recommendedName>
</protein>
<keyword evidence="1" id="KW-0862">Zinc</keyword>
<keyword evidence="1" id="KW-0479">Metal-binding</keyword>
<dbReference type="PROSITE" id="PS50157">
    <property type="entry name" value="ZINC_FINGER_C2H2_2"/>
    <property type="match status" value="1"/>
</dbReference>
<evidence type="ECO:0000313" key="4">
    <source>
        <dbReference type="Proteomes" id="UP000002173"/>
    </source>
</evidence>
<dbReference type="eggNOG" id="ENOG502QX61">
    <property type="taxonomic scope" value="Eukaryota"/>
</dbReference>
<keyword evidence="1" id="KW-0863">Zinc-finger</keyword>
<evidence type="ECO:0000313" key="3">
    <source>
        <dbReference type="EMBL" id="EDO05173.1"/>
    </source>
</evidence>
<dbReference type="GeneID" id="5476827"/>
<dbReference type="AlphaFoldDB" id="A7AXA0"/>
<dbReference type="VEuPathDB" id="PiroplasmaDB:BBOV_I000790"/>
<gene>
    <name evidence="3" type="ORF">BBOV_I000790</name>
</gene>
<dbReference type="GO" id="GO:0008270">
    <property type="term" value="F:zinc ion binding"/>
    <property type="evidence" value="ECO:0007669"/>
    <property type="project" value="UniProtKB-KW"/>
</dbReference>
<comment type="caution">
    <text evidence="3">The sequence shown here is derived from an EMBL/GenBank/DDBJ whole genome shotgun (WGS) entry which is preliminary data.</text>
</comment>
<feature type="domain" description="C2H2-type" evidence="2">
    <location>
        <begin position="235"/>
        <end position="262"/>
    </location>
</feature>
<evidence type="ECO:0000256" key="1">
    <source>
        <dbReference type="PROSITE-ProRule" id="PRU00042"/>
    </source>
</evidence>
<dbReference type="InterPro" id="IPR013087">
    <property type="entry name" value="Znf_C2H2_type"/>
</dbReference>
<dbReference type="Proteomes" id="UP000002173">
    <property type="component" value="Unassembled WGS sequence"/>
</dbReference>
<reference evidence="3 4" key="1">
    <citation type="journal article" date="2007" name="PLoS Pathog.">
        <title>Genome sequence of Babesia bovis and comparative analysis of apicomplexan hemoprotozoa.</title>
        <authorList>
            <person name="Brayton K.A."/>
            <person name="Lau A.O.T."/>
            <person name="Herndon D.R."/>
            <person name="Hannick L."/>
            <person name="Kappmeyer L.S."/>
            <person name="Berens S.J."/>
            <person name="Bidwell S.L."/>
            <person name="Brown W.C."/>
            <person name="Crabtree J."/>
            <person name="Fadrosh D."/>
            <person name="Feldblum T."/>
            <person name="Forberger H.A."/>
            <person name="Haas B.J."/>
            <person name="Howell J.M."/>
            <person name="Khouri H."/>
            <person name="Koo H."/>
            <person name="Mann D.J."/>
            <person name="Norimine J."/>
            <person name="Paulsen I.T."/>
            <person name="Radune D."/>
            <person name="Ren Q."/>
            <person name="Smith R.K. Jr."/>
            <person name="Suarez C.E."/>
            <person name="White O."/>
            <person name="Wortman J.R."/>
            <person name="Knowles D.P. Jr."/>
            <person name="McElwain T.F."/>
            <person name="Nene V.M."/>
        </authorList>
    </citation>
    <scope>NUCLEOTIDE SEQUENCE [LARGE SCALE GENOMIC DNA]</scope>
    <source>
        <strain evidence="3">T2Bo</strain>
    </source>
</reference>
<organism evidence="3 4">
    <name type="scientific">Babesia bovis</name>
    <dbReference type="NCBI Taxonomy" id="5865"/>
    <lineage>
        <taxon>Eukaryota</taxon>
        <taxon>Sar</taxon>
        <taxon>Alveolata</taxon>
        <taxon>Apicomplexa</taxon>
        <taxon>Aconoidasida</taxon>
        <taxon>Piroplasmida</taxon>
        <taxon>Babesiidae</taxon>
        <taxon>Babesia</taxon>
    </lineage>
</organism>
<dbReference type="RefSeq" id="XP_001608741.1">
    <property type="nucleotide sequence ID" value="XM_001608691.1"/>
</dbReference>
<dbReference type="KEGG" id="bbo:BBOV_I000790"/>
<keyword evidence="4" id="KW-1185">Reference proteome</keyword>